<dbReference type="AlphaFoldDB" id="A0A5N0UW18"/>
<protein>
    <submittedName>
        <fullName evidence="2">Helix-turn-helix domain containing protein</fullName>
    </submittedName>
</protein>
<comment type="caution">
    <text evidence="2">The sequence shown here is derived from an EMBL/GenBank/DDBJ whole genome shotgun (WGS) entry which is preliminary data.</text>
</comment>
<gene>
    <name evidence="2" type="ORF">FPZ12_025830</name>
</gene>
<feature type="region of interest" description="Disordered" evidence="1">
    <location>
        <begin position="75"/>
        <end position="98"/>
    </location>
</feature>
<dbReference type="OrthoDB" id="7596694at2"/>
<evidence type="ECO:0000313" key="3">
    <source>
        <dbReference type="Proteomes" id="UP000319769"/>
    </source>
</evidence>
<name>A0A5N0UW18_9PSEU</name>
<dbReference type="Proteomes" id="UP000319769">
    <property type="component" value="Unassembled WGS sequence"/>
</dbReference>
<feature type="region of interest" description="Disordered" evidence="1">
    <location>
        <begin position="120"/>
        <end position="162"/>
    </location>
</feature>
<accession>A0A5N0UW18</accession>
<keyword evidence="3" id="KW-1185">Reference proteome</keyword>
<reference evidence="2" key="1">
    <citation type="submission" date="2019-09" db="EMBL/GenBank/DDBJ databases">
        <authorList>
            <person name="Teo W.F.A."/>
            <person name="Duangmal K."/>
        </authorList>
    </citation>
    <scope>NUCLEOTIDE SEQUENCE [LARGE SCALE GENOMIC DNA]</scope>
    <source>
        <strain evidence="2">K81G1</strain>
    </source>
</reference>
<proteinExistence type="predicted"/>
<organism evidence="2 3">
    <name type="scientific">Amycolatopsis acidicola</name>
    <dbReference type="NCBI Taxonomy" id="2596893"/>
    <lineage>
        <taxon>Bacteria</taxon>
        <taxon>Bacillati</taxon>
        <taxon>Actinomycetota</taxon>
        <taxon>Actinomycetes</taxon>
        <taxon>Pseudonocardiales</taxon>
        <taxon>Pseudonocardiaceae</taxon>
        <taxon>Amycolatopsis</taxon>
    </lineage>
</organism>
<evidence type="ECO:0000313" key="2">
    <source>
        <dbReference type="EMBL" id="KAA9157205.1"/>
    </source>
</evidence>
<dbReference type="RefSeq" id="WP_144748037.1">
    <property type="nucleotide sequence ID" value="NZ_VMNW02000043.1"/>
</dbReference>
<dbReference type="EMBL" id="VMNW02000043">
    <property type="protein sequence ID" value="KAA9157205.1"/>
    <property type="molecule type" value="Genomic_DNA"/>
</dbReference>
<evidence type="ECO:0000256" key="1">
    <source>
        <dbReference type="SAM" id="MobiDB-lite"/>
    </source>
</evidence>
<sequence>MNIIEEHRTKVRAGENTFSIEVTTLPGGDRPDRLVLSVGGAGEQGESVVDGQLEIAASAIESLGAVLSETLRHHAAVSASGERRARARPAAQGRPWTPELDVELERRWIAGDPVAEIAQHFERSPGGVRARLPRVGCDPERPGEYLPEPPSQRVPGGEEAGS</sequence>